<reference evidence="1" key="1">
    <citation type="submission" date="2014-09" db="EMBL/GenBank/DDBJ databases">
        <authorList>
            <person name="Magalhaes I.L.F."/>
            <person name="Oliveira U."/>
            <person name="Santos F.R."/>
            <person name="Vidigal T.H.D.A."/>
            <person name="Brescovit A.D."/>
            <person name="Santos A.J."/>
        </authorList>
    </citation>
    <scope>NUCLEOTIDE SEQUENCE</scope>
    <source>
        <tissue evidence="1">Shoot tissue taken approximately 20 cm above the soil surface</tissue>
    </source>
</reference>
<sequence length="52" mass="6325">MWKSWCRSNHHYSVSIYASFESFDVCKKLFVHRYTTHFNIEILSSFVVCRMC</sequence>
<dbReference type="EMBL" id="GBRH01222027">
    <property type="protein sequence ID" value="JAD75868.1"/>
    <property type="molecule type" value="Transcribed_RNA"/>
</dbReference>
<dbReference type="AlphaFoldDB" id="A0A0A9CN42"/>
<evidence type="ECO:0000313" key="1">
    <source>
        <dbReference type="EMBL" id="JAD75868.1"/>
    </source>
</evidence>
<name>A0A0A9CN42_ARUDO</name>
<accession>A0A0A9CN42</accession>
<protein>
    <submittedName>
        <fullName evidence="1">Uncharacterized protein</fullName>
    </submittedName>
</protein>
<organism evidence="1">
    <name type="scientific">Arundo donax</name>
    <name type="common">Giant reed</name>
    <name type="synonym">Donax arundinaceus</name>
    <dbReference type="NCBI Taxonomy" id="35708"/>
    <lineage>
        <taxon>Eukaryota</taxon>
        <taxon>Viridiplantae</taxon>
        <taxon>Streptophyta</taxon>
        <taxon>Embryophyta</taxon>
        <taxon>Tracheophyta</taxon>
        <taxon>Spermatophyta</taxon>
        <taxon>Magnoliopsida</taxon>
        <taxon>Liliopsida</taxon>
        <taxon>Poales</taxon>
        <taxon>Poaceae</taxon>
        <taxon>PACMAD clade</taxon>
        <taxon>Arundinoideae</taxon>
        <taxon>Arundineae</taxon>
        <taxon>Arundo</taxon>
    </lineage>
</organism>
<proteinExistence type="predicted"/>
<reference evidence="1" key="2">
    <citation type="journal article" date="2015" name="Data Brief">
        <title>Shoot transcriptome of the giant reed, Arundo donax.</title>
        <authorList>
            <person name="Barrero R.A."/>
            <person name="Guerrero F.D."/>
            <person name="Moolhuijzen P."/>
            <person name="Goolsby J.A."/>
            <person name="Tidwell J."/>
            <person name="Bellgard S.E."/>
            <person name="Bellgard M.I."/>
        </authorList>
    </citation>
    <scope>NUCLEOTIDE SEQUENCE</scope>
    <source>
        <tissue evidence="1">Shoot tissue taken approximately 20 cm above the soil surface</tissue>
    </source>
</reference>